<dbReference type="InterPro" id="IPR011993">
    <property type="entry name" value="PH-like_dom_sf"/>
</dbReference>
<dbReference type="Pfam" id="PF09380">
    <property type="entry name" value="FERM_C"/>
    <property type="match status" value="1"/>
</dbReference>
<dbReference type="AlphaFoldDB" id="A0A2R5LMI5"/>
<dbReference type="InterPro" id="IPR029021">
    <property type="entry name" value="Prot-tyrosine_phosphatase-like"/>
</dbReference>
<dbReference type="FunFam" id="1.20.80.10:FF:000014">
    <property type="entry name" value="Tyrosine-protein phosphatase non-receptor type"/>
    <property type="match status" value="1"/>
</dbReference>
<dbReference type="Gene3D" id="3.90.190.10">
    <property type="entry name" value="Protein tyrosine phosphatase superfamily"/>
    <property type="match status" value="1"/>
</dbReference>
<evidence type="ECO:0000256" key="1">
    <source>
        <dbReference type="ARBA" id="ARBA00004245"/>
    </source>
</evidence>
<dbReference type="Pfam" id="PF09379">
    <property type="entry name" value="FERM_N"/>
    <property type="match status" value="1"/>
</dbReference>
<dbReference type="EC" id="3.1.3.48" evidence="4"/>
<dbReference type="PANTHER" id="PTHR45706:SF1">
    <property type="entry name" value="PEZ, ISOFORM A"/>
    <property type="match status" value="1"/>
</dbReference>
<evidence type="ECO:0000256" key="9">
    <source>
        <dbReference type="ARBA" id="ARBA00023212"/>
    </source>
</evidence>
<keyword evidence="6" id="KW-0378">Hydrolase</keyword>
<dbReference type="SMART" id="SM00194">
    <property type="entry name" value="PTPc"/>
    <property type="match status" value="1"/>
</dbReference>
<dbReference type="InterPro" id="IPR000387">
    <property type="entry name" value="Tyr_Pase_dom"/>
</dbReference>
<reference evidence="14" key="1">
    <citation type="submission" date="2018-03" db="EMBL/GenBank/DDBJ databases">
        <title>The relapsing fever spirochete Borrelia turicatae persists in the highly oxidative environment of its soft-bodied tick vector.</title>
        <authorList>
            <person name="Bourret T.J."/>
            <person name="Boyle W.K."/>
            <person name="Valenzuela J.G."/>
            <person name="Oliveira F."/>
            <person name="Lopez J.E."/>
        </authorList>
    </citation>
    <scope>NUCLEOTIDE SEQUENCE</scope>
    <source>
        <strain evidence="14">Kansas strain/isolate</strain>
        <tissue evidence="14">Salivary glands</tissue>
    </source>
</reference>
<dbReference type="Gene3D" id="1.20.80.10">
    <property type="match status" value="1"/>
</dbReference>
<dbReference type="InterPro" id="IPR014352">
    <property type="entry name" value="FERM/acyl-CoA-bd_prot_sf"/>
</dbReference>
<dbReference type="InterPro" id="IPR018980">
    <property type="entry name" value="FERM_PH-like_C"/>
</dbReference>
<proteinExistence type="inferred from homology"/>
<dbReference type="GO" id="GO:0070161">
    <property type="term" value="C:anchoring junction"/>
    <property type="evidence" value="ECO:0007669"/>
    <property type="project" value="UniProtKB-SubCell"/>
</dbReference>
<accession>A0A2R5LMI5</accession>
<evidence type="ECO:0000313" key="14">
    <source>
        <dbReference type="EMBL" id="MBY10665.1"/>
    </source>
</evidence>
<dbReference type="PROSITE" id="PS50055">
    <property type="entry name" value="TYR_PHOSPHATASE_PTP"/>
    <property type="match status" value="1"/>
</dbReference>
<dbReference type="PROSITE" id="PS00383">
    <property type="entry name" value="TYR_PHOSPHATASE_1"/>
    <property type="match status" value="1"/>
</dbReference>
<evidence type="ECO:0000256" key="2">
    <source>
        <dbReference type="ARBA" id="ARBA00004282"/>
    </source>
</evidence>
<dbReference type="GO" id="GO:0004725">
    <property type="term" value="F:protein tyrosine phosphatase activity"/>
    <property type="evidence" value="ECO:0007669"/>
    <property type="project" value="UniProtKB-EC"/>
</dbReference>
<dbReference type="GO" id="GO:0048666">
    <property type="term" value="P:neuron development"/>
    <property type="evidence" value="ECO:0007669"/>
    <property type="project" value="UniProtKB-ARBA"/>
</dbReference>
<keyword evidence="7" id="KW-0904">Protein phosphatase</keyword>
<dbReference type="CDD" id="cd14473">
    <property type="entry name" value="FERM_B-lobe"/>
    <property type="match status" value="1"/>
</dbReference>
<dbReference type="Gene3D" id="3.10.20.90">
    <property type="entry name" value="Phosphatidylinositol 3-kinase Catalytic Subunit, Chain A, domain 1"/>
    <property type="match status" value="1"/>
</dbReference>
<feature type="domain" description="FERM" evidence="13">
    <location>
        <begin position="21"/>
        <end position="298"/>
    </location>
</feature>
<organism evidence="14">
    <name type="scientific">Ornithodoros turicata</name>
    <dbReference type="NCBI Taxonomy" id="34597"/>
    <lineage>
        <taxon>Eukaryota</taxon>
        <taxon>Metazoa</taxon>
        <taxon>Ecdysozoa</taxon>
        <taxon>Arthropoda</taxon>
        <taxon>Chelicerata</taxon>
        <taxon>Arachnida</taxon>
        <taxon>Acari</taxon>
        <taxon>Parasitiformes</taxon>
        <taxon>Ixodida</taxon>
        <taxon>Ixodoidea</taxon>
        <taxon>Argasidae</taxon>
        <taxon>Ornithodorinae</taxon>
        <taxon>Ornithodoros</taxon>
    </lineage>
</organism>
<sequence length="830" mass="94098">MPFKLKLKKSKQYSIASKSLCVIAVKLLENSTVECIVSSRTLGQECLNNVCQRLQIQQAEYFGLRYQSKQGELRWVDLERPLKRQLDKYSSECTLYLGVMFHVFDVDRLHNDVTRYYYFSHLKSDVIEGKLPCTREEAIQLASYSLQAEFGDHRPEHHTPDYLKNFVLLPKRIDNQEVLLEQIVQAHRNLQGIHHSLAEVYYILAVQRLTGYGEELFQVRDAAGEQVVLGISVKGITAKHDTVYGWDEIVDLVHHKKSFRIEARDTRSSAQFYLPDVETAKYVWKMCVQQHKFFMSAKESETKATLPRASWDLNGNRASNTQPAEESSNRDVVQTDDCNSTAESLKRLPSYRQAPDYETAIRTKYGTTSVSLNDLSSHKNHPLLPPLSCSQYGNFVDLTELRDSLSNLNEGPPMHTYSTPELATAHMSFQYKPPPPYPYGQRSSSSTPDLTRNTLDTGLLSRRAHVEIPSFYEQVCAKPIHTTYVTIGESWSARTSSVSTGERVQASLASEQTEEAPVGPMMMAAMNGLAVTRPHSQGAYRNGDGNVDAVLESYLTEGQVFLEFERITKKRLDADLSTALMPENASRNRFSDVLPYEENRVRLTPSTDNRTGYINASHVSASVGEQQRFYIAAQGPMESTAESFWQMVWENHVTVVVMLTETRDNQGRDKCHQYWPKDKGETLTFGAYHVVCKGWVSSSVAVTSSLVLSRPAVRSSREVWHLRYTDWPDHGCPGNVQGFLGFMEEVDSLRRLSPWSNSPVVVHCTAGVGRTGVAILCDILLFCLDHNVPMDIPRALTLVRMQRMLSVQTLAQYKFVYQVLVRHLQDSRLI</sequence>
<dbReference type="GO" id="GO:0005856">
    <property type="term" value="C:cytoskeleton"/>
    <property type="evidence" value="ECO:0007669"/>
    <property type="project" value="UniProtKB-SubCell"/>
</dbReference>
<dbReference type="GO" id="GO:0071944">
    <property type="term" value="C:cell periphery"/>
    <property type="evidence" value="ECO:0007669"/>
    <property type="project" value="UniProtKB-ARBA"/>
</dbReference>
<dbReference type="CDD" id="cd17099">
    <property type="entry name" value="FERM_F1_PTPN14_like"/>
    <property type="match status" value="1"/>
</dbReference>
<dbReference type="PROSITE" id="PS50056">
    <property type="entry name" value="TYR_PHOSPHATASE_2"/>
    <property type="match status" value="1"/>
</dbReference>
<dbReference type="InterPro" id="IPR018979">
    <property type="entry name" value="FERM_N"/>
</dbReference>
<dbReference type="CDD" id="cd13188">
    <property type="entry name" value="FERM_C_PTPN14_PTPN21"/>
    <property type="match status" value="1"/>
</dbReference>
<dbReference type="PANTHER" id="PTHR45706">
    <property type="entry name" value="TYROSINE-PROTEIN PHOSPHATASE"/>
    <property type="match status" value="1"/>
</dbReference>
<dbReference type="InterPro" id="IPR041782">
    <property type="entry name" value="PTPN14/21_FERM_C"/>
</dbReference>
<dbReference type="InterPro" id="IPR019749">
    <property type="entry name" value="Band_41_domain"/>
</dbReference>
<evidence type="ECO:0000256" key="7">
    <source>
        <dbReference type="ARBA" id="ARBA00022912"/>
    </source>
</evidence>
<evidence type="ECO:0000256" key="5">
    <source>
        <dbReference type="ARBA" id="ARBA00022490"/>
    </source>
</evidence>
<dbReference type="InterPro" id="IPR003595">
    <property type="entry name" value="Tyr_Pase_cat"/>
</dbReference>
<dbReference type="SUPFAM" id="SSF50729">
    <property type="entry name" value="PH domain-like"/>
    <property type="match status" value="1"/>
</dbReference>
<dbReference type="InterPro" id="IPR019748">
    <property type="entry name" value="FERM_central"/>
</dbReference>
<feature type="domain" description="Tyrosine specific protein phosphatases" evidence="12">
    <location>
        <begin position="740"/>
        <end position="814"/>
    </location>
</feature>
<dbReference type="InterPro" id="IPR029071">
    <property type="entry name" value="Ubiquitin-like_domsf"/>
</dbReference>
<dbReference type="SUPFAM" id="SSF47031">
    <property type="entry name" value="Second domain of FERM"/>
    <property type="match status" value="1"/>
</dbReference>
<dbReference type="SMART" id="SM00295">
    <property type="entry name" value="B41"/>
    <property type="match status" value="1"/>
</dbReference>
<dbReference type="PRINTS" id="PR00935">
    <property type="entry name" value="BAND41"/>
</dbReference>
<name>A0A2R5LMI5_9ACAR</name>
<evidence type="ECO:0000256" key="10">
    <source>
        <dbReference type="SAM" id="MobiDB-lite"/>
    </source>
</evidence>
<dbReference type="InterPro" id="IPR000242">
    <property type="entry name" value="PTP_cat"/>
</dbReference>
<evidence type="ECO:0000256" key="6">
    <source>
        <dbReference type="ARBA" id="ARBA00022801"/>
    </source>
</evidence>
<feature type="domain" description="Tyrosine-protein phosphatase" evidence="11">
    <location>
        <begin position="560"/>
        <end position="823"/>
    </location>
</feature>
<dbReference type="InterPro" id="IPR000299">
    <property type="entry name" value="FERM_domain"/>
</dbReference>
<dbReference type="SMART" id="SM00404">
    <property type="entry name" value="PTPc_motif"/>
    <property type="match status" value="1"/>
</dbReference>
<dbReference type="PRINTS" id="PR00700">
    <property type="entry name" value="PRTYPHPHTASE"/>
</dbReference>
<dbReference type="EMBL" id="GGLE01006539">
    <property type="protein sequence ID" value="MBY10665.1"/>
    <property type="molecule type" value="Transcribed_RNA"/>
</dbReference>
<keyword evidence="8" id="KW-0965">Cell junction</keyword>
<protein>
    <recommendedName>
        <fullName evidence="4">protein-tyrosine-phosphatase</fullName>
        <ecNumber evidence="4">3.1.3.48</ecNumber>
    </recommendedName>
</protein>
<keyword evidence="9" id="KW-0206">Cytoskeleton</keyword>
<keyword evidence="5" id="KW-0963">Cytoplasm</keyword>
<dbReference type="Pfam" id="PF00373">
    <property type="entry name" value="FERM_M"/>
    <property type="match status" value="1"/>
</dbReference>
<dbReference type="GO" id="GO:0009887">
    <property type="term" value="P:animal organ morphogenesis"/>
    <property type="evidence" value="ECO:0007669"/>
    <property type="project" value="UniProtKB-ARBA"/>
</dbReference>
<feature type="region of interest" description="Disordered" evidence="10">
    <location>
        <begin position="306"/>
        <end position="351"/>
    </location>
</feature>
<evidence type="ECO:0000256" key="3">
    <source>
        <dbReference type="ARBA" id="ARBA00009649"/>
    </source>
</evidence>
<evidence type="ECO:0000259" key="12">
    <source>
        <dbReference type="PROSITE" id="PS50056"/>
    </source>
</evidence>
<feature type="compositionally biased region" description="Polar residues" evidence="10">
    <location>
        <begin position="316"/>
        <end position="343"/>
    </location>
</feature>
<keyword evidence="14" id="KW-0675">Receptor</keyword>
<evidence type="ECO:0000256" key="8">
    <source>
        <dbReference type="ARBA" id="ARBA00022949"/>
    </source>
</evidence>
<dbReference type="PROSITE" id="PS50057">
    <property type="entry name" value="FERM_3"/>
    <property type="match status" value="1"/>
</dbReference>
<evidence type="ECO:0000259" key="11">
    <source>
        <dbReference type="PROSITE" id="PS50055"/>
    </source>
</evidence>
<dbReference type="SMART" id="SM01196">
    <property type="entry name" value="FERM_C"/>
    <property type="match status" value="1"/>
</dbReference>
<comment type="subcellular location">
    <subcellularLocation>
        <location evidence="2">Cell junction</location>
    </subcellularLocation>
    <subcellularLocation>
        <location evidence="1">Cytoplasm</location>
        <location evidence="1">Cytoskeleton</location>
    </subcellularLocation>
</comment>
<dbReference type="FunFam" id="3.10.20.90:FF:000039">
    <property type="entry name" value="Tyrosine-protein phosphatase non-receptor type"/>
    <property type="match status" value="1"/>
</dbReference>
<dbReference type="InterPro" id="IPR035963">
    <property type="entry name" value="FERM_2"/>
</dbReference>
<dbReference type="InterPro" id="IPR016130">
    <property type="entry name" value="Tyr_Pase_AS"/>
</dbReference>
<dbReference type="Gene3D" id="2.30.29.30">
    <property type="entry name" value="Pleckstrin-homology domain (PH domain)/Phosphotyrosine-binding domain (PTB)"/>
    <property type="match status" value="1"/>
</dbReference>
<dbReference type="Pfam" id="PF00102">
    <property type="entry name" value="Y_phosphatase"/>
    <property type="match status" value="1"/>
</dbReference>
<dbReference type="SUPFAM" id="SSF52799">
    <property type="entry name" value="(Phosphotyrosine protein) phosphatases II"/>
    <property type="match status" value="1"/>
</dbReference>
<evidence type="ECO:0000259" key="13">
    <source>
        <dbReference type="PROSITE" id="PS50057"/>
    </source>
</evidence>
<evidence type="ECO:0000256" key="4">
    <source>
        <dbReference type="ARBA" id="ARBA00013064"/>
    </source>
</evidence>
<comment type="similarity">
    <text evidence="3">Belongs to the protein-tyrosine phosphatase family. Non-receptor class subfamily.</text>
</comment>
<dbReference type="SUPFAM" id="SSF54236">
    <property type="entry name" value="Ubiquitin-like"/>
    <property type="match status" value="1"/>
</dbReference>